<keyword evidence="3" id="KW-1185">Reference proteome</keyword>
<dbReference type="Proteomes" id="UP001169458">
    <property type="component" value="Unassembled WGS sequence"/>
</dbReference>
<evidence type="ECO:0000313" key="2">
    <source>
        <dbReference type="EMBL" id="MDM8324140.1"/>
    </source>
</evidence>
<dbReference type="EMBL" id="JAUDEN010000003">
    <property type="protein sequence ID" value="MDM8324140.1"/>
    <property type="molecule type" value="Genomic_DNA"/>
</dbReference>
<evidence type="ECO:0000256" key="1">
    <source>
        <dbReference type="SAM" id="SignalP"/>
    </source>
</evidence>
<name>A0ABT7VCX5_9BACE</name>
<dbReference type="InterPro" id="IPR013783">
    <property type="entry name" value="Ig-like_fold"/>
</dbReference>
<comment type="caution">
    <text evidence="2">The sequence shown here is derived from an EMBL/GenBank/DDBJ whole genome shotgun (WGS) entry which is preliminary data.</text>
</comment>
<dbReference type="PROSITE" id="PS51257">
    <property type="entry name" value="PROKAR_LIPOPROTEIN"/>
    <property type="match status" value="1"/>
</dbReference>
<accession>A0ABT7VCX5</accession>
<dbReference type="Pfam" id="PF16319">
    <property type="entry name" value="SGBP_BT4661-like"/>
    <property type="match status" value="1"/>
</dbReference>
<dbReference type="Gene3D" id="2.60.40.2720">
    <property type="match status" value="1"/>
</dbReference>
<evidence type="ECO:0000313" key="3">
    <source>
        <dbReference type="Proteomes" id="UP001169458"/>
    </source>
</evidence>
<sequence length="754" mass="81239">MRLKHQHISSGFMAILMFVFTAVTFSSCEDTETVDKSGFALHYTSLTDIGPSMTGVIASPSYKGSAPYDFAITGITFGDENEAYTGDCFTIDAAVGSIEVRNTENIAVGTYRISVSCMSAGSFYSFPDIVEVNFLKPVPDGIVVEPNLLTADYNDILDANSEAEMPTAQVTTDNSAEHITITGYAISNVRRGDVIYDNTANPLFAISETGEISIVKGHDEATETNLVPGVYTIDLKLNTRAADANSELGIYTDALQVNVISAPRGLSYADGYVEAGDGTSEHPMRGFTSEAPVLRGSAEGANYAIVAVKRNGVEDESAMAKFSIDAATGIITIGDDHGFVIDDVYTVDVSVTNAYSAEGEVYVGEDALTVTVVDWVSAPISLSYGNVSAQRLIEFTASPEYEGGTTALVYSFDNLDESLADYLSIDSETGVISAAQMHEITPGDYTVVVKASNFVGEITGTMNLHVDEHPCYFTYIRYGNNLGLDETTEASQFRFHSLSEIQSMGTIAPKTDFNPDGGATLTWSSEAKFQSAGISIDRNTGVLTLGTTEANFAREMPIIFVTATATLDDFSYSHVVPVFFHYAKEVNGITLEYTPFVSRTSPRLGGRSSVPVLGGADASNFLIDYRRSPQYWNLNGERSDGTPHESGAIADNQFLTNLWTTYGAGTGSKDPMGFFRGTDIDHSNLSRKLGYVDNTSGSSNKYSVVVNPNLWNDDGWADGVFMMTMTFTVDGNINNVNGGTEIRPIAIWLDKSLN</sequence>
<keyword evidence="1" id="KW-0732">Signal</keyword>
<dbReference type="Gene3D" id="2.30.30.1270">
    <property type="match status" value="1"/>
</dbReference>
<organism evidence="2 3">
    <name type="scientific">Bacteroides gallinaceum</name>
    <dbReference type="NCBI Taxonomy" id="1462571"/>
    <lineage>
        <taxon>Bacteria</taxon>
        <taxon>Pseudomonadati</taxon>
        <taxon>Bacteroidota</taxon>
        <taxon>Bacteroidia</taxon>
        <taxon>Bacteroidales</taxon>
        <taxon>Bacteroidaceae</taxon>
        <taxon>Bacteroides</taxon>
    </lineage>
</organism>
<dbReference type="Gene3D" id="2.60.40.2730">
    <property type="match status" value="1"/>
</dbReference>
<gene>
    <name evidence="2" type="ORF">QUW60_02650</name>
</gene>
<reference evidence="3" key="1">
    <citation type="submission" date="2023-07" db="EMBL/GenBank/DDBJ databases">
        <title>Identification and characterization of horizontal gene transfer across gut microbiota members of farm animals based on homology search.</title>
        <authorList>
            <person name="Schwarzerova J."/>
            <person name="Nykrynova M."/>
            <person name="Jureckova K."/>
            <person name="Cejkova D."/>
            <person name="Rychlik I."/>
        </authorList>
    </citation>
    <scope>NUCLEOTIDE SEQUENCE [LARGE SCALE GENOMIC DNA]</scope>
    <source>
        <strain evidence="3">109_WCHN</strain>
    </source>
</reference>
<protein>
    <submittedName>
        <fullName evidence="2">DUF4958 family protein</fullName>
    </submittedName>
</protein>
<proteinExistence type="predicted"/>
<dbReference type="Gene3D" id="2.60.40.60">
    <property type="entry name" value="Cadherins"/>
    <property type="match status" value="1"/>
</dbReference>
<dbReference type="Gene3D" id="2.60.40.10">
    <property type="entry name" value="Immunoglobulins"/>
    <property type="match status" value="1"/>
</dbReference>
<feature type="signal peptide" evidence="1">
    <location>
        <begin position="1"/>
        <end position="21"/>
    </location>
</feature>
<dbReference type="RefSeq" id="WP_289558343.1">
    <property type="nucleotide sequence ID" value="NZ_JAUDEN010000003.1"/>
</dbReference>
<feature type="chain" id="PRO_5047295875" evidence="1">
    <location>
        <begin position="22"/>
        <end position="754"/>
    </location>
</feature>
<dbReference type="Gene3D" id="2.60.40.2710">
    <property type="match status" value="1"/>
</dbReference>
<dbReference type="InterPro" id="IPR032529">
    <property type="entry name" value="BT4661-like"/>
</dbReference>